<proteinExistence type="predicted"/>
<evidence type="ECO:0000313" key="1">
    <source>
        <dbReference type="EMBL" id="RDK43537.1"/>
    </source>
</evidence>
<name>A0A370PMY9_ASPPH</name>
<gene>
    <name evidence="1" type="ORF">M752DRAFT_158336</name>
</gene>
<dbReference type="Proteomes" id="UP000254937">
    <property type="component" value="Unassembled WGS sequence"/>
</dbReference>
<keyword evidence="2" id="KW-1185">Reference proteome</keyword>
<dbReference type="AlphaFoldDB" id="A0A370PMY9"/>
<accession>A0A370PMY9</accession>
<dbReference type="EMBL" id="KZ851851">
    <property type="protein sequence ID" value="RDK43537.1"/>
    <property type="molecule type" value="Genomic_DNA"/>
</dbReference>
<sequence>MAGASTRAAALSLVRVDGRVCARLVSSSYKKRASVPEFVPRIFTIYKLFPGKIRFASSNSGRFRFLYVFELGTYLSCRWCRIMMVRDRHNSIRELAWNVEVAIWSLHEGEGEYPRQLDQKMLVCAYESHISCLSSSDRGIRRKE</sequence>
<protein>
    <submittedName>
        <fullName evidence="1">Uncharacterized protein</fullName>
    </submittedName>
</protein>
<reference evidence="1 2" key="1">
    <citation type="submission" date="2018-07" db="EMBL/GenBank/DDBJ databases">
        <title>Section-level genome sequencing of Aspergillus section Nigri to investigate inter- and intra-species variation.</title>
        <authorList>
            <consortium name="DOE Joint Genome Institute"/>
            <person name="Vesth T.C."/>
            <person name="Nybo J.L."/>
            <person name="Theobald S."/>
            <person name="Frisvad J.C."/>
            <person name="Larsen T.O."/>
            <person name="Nielsen K.F."/>
            <person name="Hoof J.B."/>
            <person name="Brandl J."/>
            <person name="Salamov A."/>
            <person name="Riley R."/>
            <person name="Gladden J.M."/>
            <person name="Phatale P."/>
            <person name="Nielsen M.T."/>
            <person name="Lyhne E.K."/>
            <person name="Kogle M.E."/>
            <person name="Strasser K."/>
            <person name="McDonnell E."/>
            <person name="Barry K."/>
            <person name="Clum A."/>
            <person name="Chen C."/>
            <person name="Nolan M."/>
            <person name="Sandor L."/>
            <person name="Kuo A."/>
            <person name="Lipzen A."/>
            <person name="Hainaut M."/>
            <person name="Drula E."/>
            <person name="Tsang A."/>
            <person name="Magnuson J.K."/>
            <person name="Henrissat B."/>
            <person name="Wiebenga A."/>
            <person name="Simmons B.A."/>
            <person name="Makela M.R."/>
            <person name="De vries R.P."/>
            <person name="Grigoriev I.V."/>
            <person name="Mortensen U.H."/>
            <person name="Baker S.E."/>
            <person name="Andersen M.R."/>
        </authorList>
    </citation>
    <scope>NUCLEOTIDE SEQUENCE [LARGE SCALE GENOMIC DNA]</scope>
    <source>
        <strain evidence="1 2">ATCC 13157</strain>
    </source>
</reference>
<organism evidence="1 2">
    <name type="scientific">Aspergillus phoenicis ATCC 13157</name>
    <dbReference type="NCBI Taxonomy" id="1353007"/>
    <lineage>
        <taxon>Eukaryota</taxon>
        <taxon>Fungi</taxon>
        <taxon>Dikarya</taxon>
        <taxon>Ascomycota</taxon>
        <taxon>Pezizomycotina</taxon>
        <taxon>Eurotiomycetes</taxon>
        <taxon>Eurotiomycetidae</taxon>
        <taxon>Eurotiales</taxon>
        <taxon>Aspergillaceae</taxon>
        <taxon>Aspergillus</taxon>
    </lineage>
</organism>
<evidence type="ECO:0000313" key="2">
    <source>
        <dbReference type="Proteomes" id="UP000254937"/>
    </source>
</evidence>